<name>A0ABN2VPP9_9ACTN</name>
<evidence type="ECO:0008006" key="4">
    <source>
        <dbReference type="Google" id="ProtNLM"/>
    </source>
</evidence>
<evidence type="ECO:0000256" key="1">
    <source>
        <dbReference type="SAM" id="Phobius"/>
    </source>
</evidence>
<feature type="transmembrane region" description="Helical" evidence="1">
    <location>
        <begin position="71"/>
        <end position="89"/>
    </location>
</feature>
<keyword evidence="1" id="KW-0812">Transmembrane</keyword>
<evidence type="ECO:0000313" key="2">
    <source>
        <dbReference type="EMBL" id="GAA2068636.1"/>
    </source>
</evidence>
<gene>
    <name evidence="2" type="ORF">GCM10009821_00550</name>
</gene>
<keyword evidence="3" id="KW-1185">Reference proteome</keyword>
<accession>A0ABN2VPP9</accession>
<sequence>MSETAGDPTVGEDVDEVEPTRSVSDLRRSAAAQDVLLFCVAFSGGAVLYLVGHLLLAADPLGWEAGLSDDLLLSGLVAGELFVLWNNGLRQGVRGHSVGKHRSGLRVVAVGSGRPVGVVRGLARGLVVVGLFDLALAAVPVGLPTVLRRLTPEEWHVGGAAYVAVVLVVVSLLPFARTVPDLLLRTRVVRSHDRTSPRRRRALAVLDVVGVVGVLAVCLAYVAFFWPLIWQLPSLR</sequence>
<proteinExistence type="predicted"/>
<dbReference type="EMBL" id="BAAAPY010000001">
    <property type="protein sequence ID" value="GAA2068636.1"/>
    <property type="molecule type" value="Genomic_DNA"/>
</dbReference>
<organism evidence="2 3">
    <name type="scientific">Aeromicrobium halocynthiae</name>
    <dbReference type="NCBI Taxonomy" id="560557"/>
    <lineage>
        <taxon>Bacteria</taxon>
        <taxon>Bacillati</taxon>
        <taxon>Actinomycetota</taxon>
        <taxon>Actinomycetes</taxon>
        <taxon>Propionibacteriales</taxon>
        <taxon>Nocardioidaceae</taxon>
        <taxon>Aeromicrobium</taxon>
    </lineage>
</organism>
<feature type="transmembrane region" description="Helical" evidence="1">
    <location>
        <begin position="122"/>
        <end position="143"/>
    </location>
</feature>
<evidence type="ECO:0000313" key="3">
    <source>
        <dbReference type="Proteomes" id="UP001501480"/>
    </source>
</evidence>
<reference evidence="2 3" key="1">
    <citation type="journal article" date="2019" name="Int. J. Syst. Evol. Microbiol.">
        <title>The Global Catalogue of Microorganisms (GCM) 10K type strain sequencing project: providing services to taxonomists for standard genome sequencing and annotation.</title>
        <authorList>
            <consortium name="The Broad Institute Genomics Platform"/>
            <consortium name="The Broad Institute Genome Sequencing Center for Infectious Disease"/>
            <person name="Wu L."/>
            <person name="Ma J."/>
        </authorList>
    </citation>
    <scope>NUCLEOTIDE SEQUENCE [LARGE SCALE GENOMIC DNA]</scope>
    <source>
        <strain evidence="2 3">JCM 15749</strain>
    </source>
</reference>
<comment type="caution">
    <text evidence="2">The sequence shown here is derived from an EMBL/GenBank/DDBJ whole genome shotgun (WGS) entry which is preliminary data.</text>
</comment>
<feature type="transmembrane region" description="Helical" evidence="1">
    <location>
        <begin position="204"/>
        <end position="229"/>
    </location>
</feature>
<dbReference type="Proteomes" id="UP001501480">
    <property type="component" value="Unassembled WGS sequence"/>
</dbReference>
<keyword evidence="1" id="KW-1133">Transmembrane helix</keyword>
<keyword evidence="1" id="KW-0472">Membrane</keyword>
<dbReference type="RefSeq" id="WP_344322923.1">
    <property type="nucleotide sequence ID" value="NZ_BAAAPY010000001.1"/>
</dbReference>
<feature type="transmembrane region" description="Helical" evidence="1">
    <location>
        <begin position="155"/>
        <end position="176"/>
    </location>
</feature>
<protein>
    <recommendedName>
        <fullName evidence="4">RDD domain-containing protein</fullName>
    </recommendedName>
</protein>
<feature type="transmembrane region" description="Helical" evidence="1">
    <location>
        <begin position="35"/>
        <end position="56"/>
    </location>
</feature>